<gene>
    <name evidence="1" type="ORF">PCANC_15851</name>
</gene>
<keyword evidence="2" id="KW-1185">Reference proteome</keyword>
<evidence type="ECO:0000313" key="2">
    <source>
        <dbReference type="Proteomes" id="UP000235388"/>
    </source>
</evidence>
<reference evidence="1 2" key="1">
    <citation type="submission" date="2017-11" db="EMBL/GenBank/DDBJ databases">
        <title>De novo assembly and phasing of dikaryotic genomes from two isolates of Puccinia coronata f. sp. avenae, the causal agent of oat crown rust.</title>
        <authorList>
            <person name="Miller M.E."/>
            <person name="Zhang Y."/>
            <person name="Omidvar V."/>
            <person name="Sperschneider J."/>
            <person name="Schwessinger B."/>
            <person name="Raley C."/>
            <person name="Palmer J.M."/>
            <person name="Garnica D."/>
            <person name="Upadhyaya N."/>
            <person name="Rathjen J."/>
            <person name="Taylor J.M."/>
            <person name="Park R.F."/>
            <person name="Dodds P.N."/>
            <person name="Hirsch C.D."/>
            <person name="Kianian S.F."/>
            <person name="Figueroa M."/>
        </authorList>
    </citation>
    <scope>NUCLEOTIDE SEQUENCE [LARGE SCALE GENOMIC DNA]</scope>
    <source>
        <strain evidence="1">12NC29</strain>
    </source>
</reference>
<organism evidence="1 2">
    <name type="scientific">Puccinia coronata f. sp. avenae</name>
    <dbReference type="NCBI Taxonomy" id="200324"/>
    <lineage>
        <taxon>Eukaryota</taxon>
        <taxon>Fungi</taxon>
        <taxon>Dikarya</taxon>
        <taxon>Basidiomycota</taxon>
        <taxon>Pucciniomycotina</taxon>
        <taxon>Pucciniomycetes</taxon>
        <taxon>Pucciniales</taxon>
        <taxon>Pucciniaceae</taxon>
        <taxon>Puccinia</taxon>
    </lineage>
</organism>
<proteinExistence type="predicted"/>
<sequence length="248" mass="27664">MEEPDDTDLAELAQLNIDQEHAIIDPEAIEDEPLNATHEARAAQTNPLVQDSASDDLIPADDPSHHNLQLRNLAVDMLRRITARTVLAFVLSLLDGEDPAALFQDHDTRHSIVRSLQKNRDSFARLSRSETQLIVGESLLSARASILAEYENEPAAEESPDCTETDPAGRRRTLEERLEEKSVSSLVEAQLTELIKTQFTQYQHPFRNPLPNHPLNSSISLPDAAALISFSAQVSSWNRFFDLLICPP</sequence>
<accession>A0A2N5SQS1</accession>
<comment type="caution">
    <text evidence="1">The sequence shown here is derived from an EMBL/GenBank/DDBJ whole genome shotgun (WGS) entry which is preliminary data.</text>
</comment>
<dbReference type="OrthoDB" id="2502393at2759"/>
<dbReference type="Proteomes" id="UP000235388">
    <property type="component" value="Unassembled WGS sequence"/>
</dbReference>
<protein>
    <submittedName>
        <fullName evidence="1">Uncharacterized protein</fullName>
    </submittedName>
</protein>
<dbReference type="EMBL" id="PGCJ01000892">
    <property type="protein sequence ID" value="PLW15584.1"/>
    <property type="molecule type" value="Genomic_DNA"/>
</dbReference>
<dbReference type="AlphaFoldDB" id="A0A2N5SQS1"/>
<name>A0A2N5SQS1_9BASI</name>
<evidence type="ECO:0000313" key="1">
    <source>
        <dbReference type="EMBL" id="PLW15584.1"/>
    </source>
</evidence>